<sequence length="120" mass="13608">MWNVPGNFAWDAELTVYDQAGRPDFERLQQRARTRVAMRVRTAARENPARLYVFDLLATEARDMRALPLRARKEHLRESFDDTAVLVCASAIVGAGEFVWEQVLLHGFEGNGGHAPRLTL</sequence>
<evidence type="ECO:0000313" key="2">
    <source>
        <dbReference type="EMBL" id="MBB5429712.1"/>
    </source>
</evidence>
<dbReference type="GO" id="GO:0006310">
    <property type="term" value="P:DNA recombination"/>
    <property type="evidence" value="ECO:0007669"/>
    <property type="project" value="InterPro"/>
</dbReference>
<comment type="caution">
    <text evidence="2">The sequence shown here is derived from an EMBL/GenBank/DDBJ whole genome shotgun (WGS) entry which is preliminary data.</text>
</comment>
<keyword evidence="3" id="KW-1185">Reference proteome</keyword>
<dbReference type="Gene3D" id="3.30.470.30">
    <property type="entry name" value="DNA ligase/mRNA capping enzyme"/>
    <property type="match status" value="1"/>
</dbReference>
<dbReference type="AlphaFoldDB" id="A0A6I1QA39"/>
<dbReference type="Proteomes" id="UP000592780">
    <property type="component" value="Unassembled WGS sequence"/>
</dbReference>
<proteinExistence type="predicted"/>
<organism evidence="2 3">
    <name type="scientific">Paraburkholderia atlantica</name>
    <dbReference type="NCBI Taxonomy" id="2654982"/>
    <lineage>
        <taxon>Bacteria</taxon>
        <taxon>Pseudomonadati</taxon>
        <taxon>Pseudomonadota</taxon>
        <taxon>Betaproteobacteria</taxon>
        <taxon>Burkholderiales</taxon>
        <taxon>Burkholderiaceae</taxon>
        <taxon>Paraburkholderia</taxon>
    </lineage>
</organism>
<dbReference type="EC" id="6.5.1.1" evidence="2"/>
<accession>A0A6I1QA39</accession>
<dbReference type="EMBL" id="JACHDD010000045">
    <property type="protein sequence ID" value="MBB5429712.1"/>
    <property type="molecule type" value="Genomic_DNA"/>
</dbReference>
<dbReference type="GO" id="GO:0006281">
    <property type="term" value="P:DNA repair"/>
    <property type="evidence" value="ECO:0007669"/>
    <property type="project" value="InterPro"/>
</dbReference>
<gene>
    <name evidence="2" type="ORF">HDG40_007910</name>
</gene>
<dbReference type="InterPro" id="IPR012310">
    <property type="entry name" value="DNA_ligase_ATP-dep_cent"/>
</dbReference>
<evidence type="ECO:0000259" key="1">
    <source>
        <dbReference type="Pfam" id="PF01068"/>
    </source>
</evidence>
<protein>
    <submittedName>
        <fullName evidence="2">Bifunctional non-homologous end joining protein LigD</fullName>
        <ecNumber evidence="2">6.5.1.1</ecNumber>
    </submittedName>
</protein>
<dbReference type="RefSeq" id="WP_051106786.1">
    <property type="nucleotide sequence ID" value="NZ_KB890112.1"/>
</dbReference>
<reference evidence="2 3" key="1">
    <citation type="submission" date="2020-08" db="EMBL/GenBank/DDBJ databases">
        <title>Genomic Encyclopedia of Type Strains, Phase IV (KMG-V): Genome sequencing to study the core and pangenomes of soil and plant-associated prokaryotes.</title>
        <authorList>
            <person name="Whitman W."/>
        </authorList>
    </citation>
    <scope>NUCLEOTIDE SEQUENCE [LARGE SCALE GENOMIC DNA]</scope>
    <source>
        <strain evidence="2 3">JPY158</strain>
    </source>
</reference>
<feature type="domain" description="ATP-dependent DNA ligase family profile" evidence="1">
    <location>
        <begin position="7"/>
        <end position="85"/>
    </location>
</feature>
<name>A0A6I1QA39_PARAM</name>
<keyword evidence="2" id="KW-0436">Ligase</keyword>
<dbReference type="Pfam" id="PF01068">
    <property type="entry name" value="DNA_ligase_A_M"/>
    <property type="match status" value="1"/>
</dbReference>
<dbReference type="GO" id="GO:0003910">
    <property type="term" value="F:DNA ligase (ATP) activity"/>
    <property type="evidence" value="ECO:0007669"/>
    <property type="project" value="UniProtKB-EC"/>
</dbReference>
<dbReference type="SUPFAM" id="SSF56091">
    <property type="entry name" value="DNA ligase/mRNA capping enzyme, catalytic domain"/>
    <property type="match status" value="1"/>
</dbReference>
<evidence type="ECO:0000313" key="3">
    <source>
        <dbReference type="Proteomes" id="UP000592780"/>
    </source>
</evidence>
<dbReference type="GO" id="GO:0005524">
    <property type="term" value="F:ATP binding"/>
    <property type="evidence" value="ECO:0007669"/>
    <property type="project" value="InterPro"/>
</dbReference>